<sequence length="212" mass="21963">MYFDPSGRVAISLLIAGFIVGALVASTASVISQGTTNGWDRINVWQVLLDGSIGGISGLLAFTGIGALGSAFISGGLGFIGSVGGDLIASGGDWNQVNWVKAGVMTVVNFGLGWGAGAQNSKAIGKDLWKSVSKTKVGGIFQSSAAKYSAGQMSQRGFQGVMNLYGNTLAMSMTNAMPMVMANRITSSFIGIGVSGGVDVFMGWLFCYRREF</sequence>
<keyword evidence="3" id="KW-1185">Reference proteome</keyword>
<dbReference type="RefSeq" id="WP_045749882.1">
    <property type="nucleotide sequence ID" value="NZ_FUZK01000004.1"/>
</dbReference>
<gene>
    <name evidence="2" type="ORF">Aocu_13970</name>
</gene>
<protein>
    <submittedName>
        <fullName evidence="2">Uncharacterized protein</fullName>
    </submittedName>
</protein>
<evidence type="ECO:0000313" key="2">
    <source>
        <dbReference type="EMBL" id="CDR31470.1"/>
    </source>
</evidence>
<evidence type="ECO:0000313" key="3">
    <source>
        <dbReference type="Proteomes" id="UP000032434"/>
    </source>
</evidence>
<dbReference type="Proteomes" id="UP000032434">
    <property type="component" value="Chromosome 1"/>
</dbReference>
<proteinExistence type="predicted"/>
<keyword evidence="1" id="KW-0472">Membrane</keyword>
<name>A0A061AC69_9MOLU</name>
<dbReference type="InParanoid" id="A0A061AC69"/>
<reference evidence="3" key="1">
    <citation type="submission" date="2014-05" db="EMBL/GenBank/DDBJ databases">
        <authorList>
            <person name="Kube M."/>
        </authorList>
    </citation>
    <scope>NUCLEOTIDE SEQUENCE [LARGE SCALE GENOMIC DNA]</scope>
</reference>
<dbReference type="PATRIC" id="fig|35623.3.peg.1397"/>
<dbReference type="KEGG" id="aoc:Aocu_13970"/>
<feature type="transmembrane region" description="Helical" evidence="1">
    <location>
        <begin position="188"/>
        <end position="208"/>
    </location>
</feature>
<feature type="transmembrane region" description="Helical" evidence="1">
    <location>
        <begin position="56"/>
        <end position="80"/>
    </location>
</feature>
<keyword evidence="1" id="KW-0812">Transmembrane</keyword>
<dbReference type="HOGENOM" id="CLU_1292108_0_0_14"/>
<organism evidence="2 3">
    <name type="scientific">Acholeplasma oculi</name>
    <dbReference type="NCBI Taxonomy" id="35623"/>
    <lineage>
        <taxon>Bacteria</taxon>
        <taxon>Bacillati</taxon>
        <taxon>Mycoplasmatota</taxon>
        <taxon>Mollicutes</taxon>
        <taxon>Acholeplasmatales</taxon>
        <taxon>Acholeplasmataceae</taxon>
        <taxon>Acholeplasma</taxon>
    </lineage>
</organism>
<dbReference type="STRING" id="35623.Aocu_13970"/>
<keyword evidence="1" id="KW-1133">Transmembrane helix</keyword>
<dbReference type="AlphaFoldDB" id="A0A061AC69"/>
<evidence type="ECO:0000256" key="1">
    <source>
        <dbReference type="SAM" id="Phobius"/>
    </source>
</evidence>
<accession>A0A061AC69</accession>
<dbReference type="EMBL" id="LK028559">
    <property type="protein sequence ID" value="CDR31470.1"/>
    <property type="molecule type" value="Genomic_DNA"/>
</dbReference>